<gene>
    <name evidence="22" type="ORF">Q8F55_008389</name>
</gene>
<comment type="function">
    <text evidence="16">Glucanases play a role in cell expansion during growth, in cell-cell fusion during mating, and in spore release during sporulation. This enzyme may be involved in beta-glucan degradation. Active on laminarin and lichenan.</text>
</comment>
<evidence type="ECO:0000256" key="9">
    <source>
        <dbReference type="ARBA" id="ARBA00022729"/>
    </source>
</evidence>
<keyword evidence="12" id="KW-0325">Glycoprotein</keyword>
<evidence type="ECO:0000256" key="10">
    <source>
        <dbReference type="ARBA" id="ARBA00022801"/>
    </source>
</evidence>
<organism evidence="22 23">
    <name type="scientific">Vanrija albida</name>
    <dbReference type="NCBI Taxonomy" id="181172"/>
    <lineage>
        <taxon>Eukaryota</taxon>
        <taxon>Fungi</taxon>
        <taxon>Dikarya</taxon>
        <taxon>Basidiomycota</taxon>
        <taxon>Agaricomycotina</taxon>
        <taxon>Tremellomycetes</taxon>
        <taxon>Trichosporonales</taxon>
        <taxon>Trichosporonaceae</taxon>
        <taxon>Vanrija</taxon>
    </lineage>
</organism>
<evidence type="ECO:0000256" key="16">
    <source>
        <dbReference type="ARBA" id="ARBA00037649"/>
    </source>
</evidence>
<evidence type="ECO:0000256" key="14">
    <source>
        <dbReference type="ARBA" id="ARBA00023316"/>
    </source>
</evidence>
<evidence type="ECO:0000256" key="7">
    <source>
        <dbReference type="ARBA" id="ARBA00022512"/>
    </source>
</evidence>
<evidence type="ECO:0000256" key="21">
    <source>
        <dbReference type="SAM" id="Phobius"/>
    </source>
</evidence>
<dbReference type="Proteomes" id="UP001565368">
    <property type="component" value="Unassembled WGS sequence"/>
</dbReference>
<dbReference type="Gene3D" id="3.20.20.80">
    <property type="entry name" value="Glycosidases"/>
    <property type="match status" value="2"/>
</dbReference>
<keyword evidence="23" id="KW-1185">Reference proteome</keyword>
<keyword evidence="13" id="KW-0119">Carbohydrate metabolism</keyword>
<keyword evidence="7" id="KW-0134">Cell wall</keyword>
<evidence type="ECO:0000256" key="11">
    <source>
        <dbReference type="ARBA" id="ARBA00023136"/>
    </source>
</evidence>
<evidence type="ECO:0000256" key="6">
    <source>
        <dbReference type="ARBA" id="ARBA00022475"/>
    </source>
</evidence>
<keyword evidence="15" id="KW-0624">Polysaccharide degradation</keyword>
<feature type="transmembrane region" description="Helical" evidence="21">
    <location>
        <begin position="70"/>
        <end position="92"/>
    </location>
</feature>
<evidence type="ECO:0000256" key="19">
    <source>
        <dbReference type="RuleBase" id="RU004335"/>
    </source>
</evidence>
<feature type="region of interest" description="Disordered" evidence="20">
    <location>
        <begin position="96"/>
        <end position="121"/>
    </location>
</feature>
<evidence type="ECO:0000313" key="22">
    <source>
        <dbReference type="EMBL" id="KAL1406683.1"/>
    </source>
</evidence>
<dbReference type="PANTHER" id="PTHR16631">
    <property type="entry name" value="GLUCAN 1,3-BETA-GLUCOSIDASE"/>
    <property type="match status" value="1"/>
</dbReference>
<name>A0ABR3PX44_9TREE</name>
<evidence type="ECO:0000256" key="4">
    <source>
        <dbReference type="ARBA" id="ARBA00008773"/>
    </source>
</evidence>
<feature type="region of interest" description="Disordered" evidence="20">
    <location>
        <begin position="1"/>
        <end position="25"/>
    </location>
</feature>
<evidence type="ECO:0000256" key="3">
    <source>
        <dbReference type="ARBA" id="ARBA00004401"/>
    </source>
</evidence>
<evidence type="ECO:0000256" key="20">
    <source>
        <dbReference type="SAM" id="MobiDB-lite"/>
    </source>
</evidence>
<feature type="compositionally biased region" description="Gly residues" evidence="20">
    <location>
        <begin position="106"/>
        <end position="121"/>
    </location>
</feature>
<reference evidence="22 23" key="1">
    <citation type="submission" date="2023-08" db="EMBL/GenBank/DDBJ databases">
        <title>Annotated Genome Sequence of Vanrija albida AlHP1.</title>
        <authorList>
            <person name="Herzog R."/>
        </authorList>
    </citation>
    <scope>NUCLEOTIDE SEQUENCE [LARGE SCALE GENOMIC DNA]</scope>
    <source>
        <strain evidence="22 23">AlHP1</strain>
    </source>
</reference>
<evidence type="ECO:0000256" key="1">
    <source>
        <dbReference type="ARBA" id="ARBA00000382"/>
    </source>
</evidence>
<evidence type="ECO:0000256" key="18">
    <source>
        <dbReference type="ARBA" id="ARBA00043078"/>
    </source>
</evidence>
<evidence type="ECO:0000256" key="2">
    <source>
        <dbReference type="ARBA" id="ARBA00004191"/>
    </source>
</evidence>
<evidence type="ECO:0000256" key="8">
    <source>
        <dbReference type="ARBA" id="ARBA00022525"/>
    </source>
</evidence>
<comment type="caution">
    <text evidence="22">The sequence shown here is derived from an EMBL/GenBank/DDBJ whole genome shotgun (WGS) entry which is preliminary data.</text>
</comment>
<evidence type="ECO:0000256" key="5">
    <source>
        <dbReference type="ARBA" id="ARBA00012780"/>
    </source>
</evidence>
<keyword evidence="8" id="KW-0964">Secreted</keyword>
<feature type="compositionally biased region" description="Low complexity" evidence="20">
    <location>
        <begin position="96"/>
        <end position="105"/>
    </location>
</feature>
<evidence type="ECO:0000313" key="23">
    <source>
        <dbReference type="Proteomes" id="UP001565368"/>
    </source>
</evidence>
<keyword evidence="11 21" id="KW-0472">Membrane</keyword>
<dbReference type="Pfam" id="PF00332">
    <property type="entry name" value="Glyco_hydro_17"/>
    <property type="match status" value="1"/>
</dbReference>
<protein>
    <recommendedName>
        <fullName evidence="5">glucan endo-1,3-beta-D-glucosidase</fullName>
        <ecNumber evidence="5">3.2.1.39</ecNumber>
    </recommendedName>
    <alternativeName>
        <fullName evidence="18">Endo-1,3-beta-glucanase btgC</fullName>
    </alternativeName>
    <alternativeName>
        <fullName evidence="17">Laminarinase btgC</fullName>
    </alternativeName>
</protein>
<evidence type="ECO:0000256" key="15">
    <source>
        <dbReference type="ARBA" id="ARBA00023326"/>
    </source>
</evidence>
<keyword evidence="21" id="KW-0812">Transmembrane</keyword>
<feature type="compositionally biased region" description="Low complexity" evidence="20">
    <location>
        <begin position="1"/>
        <end position="17"/>
    </location>
</feature>
<keyword evidence="10" id="KW-0378">Hydrolase</keyword>
<dbReference type="InterPro" id="IPR050732">
    <property type="entry name" value="Beta-glucan_modifiers"/>
</dbReference>
<dbReference type="InterPro" id="IPR017853">
    <property type="entry name" value="GH"/>
</dbReference>
<keyword evidence="21" id="KW-1133">Transmembrane helix</keyword>
<dbReference type="InterPro" id="IPR000490">
    <property type="entry name" value="Glyco_hydro_17"/>
</dbReference>
<evidence type="ECO:0000256" key="13">
    <source>
        <dbReference type="ARBA" id="ARBA00023277"/>
    </source>
</evidence>
<comment type="catalytic activity">
    <reaction evidence="1">
        <text>Hydrolysis of (1-&gt;3)-beta-D-glucosidic linkages in (1-&gt;3)-beta-D-glucans.</text>
        <dbReference type="EC" id="3.2.1.39"/>
    </reaction>
</comment>
<proteinExistence type="inferred from homology"/>
<dbReference type="EMBL" id="JBBXJM010000006">
    <property type="protein sequence ID" value="KAL1406683.1"/>
    <property type="molecule type" value="Genomic_DNA"/>
</dbReference>
<accession>A0ABR3PX44</accession>
<dbReference type="SUPFAM" id="SSF51445">
    <property type="entry name" value="(Trans)glycosidases"/>
    <property type="match status" value="1"/>
</dbReference>
<dbReference type="GeneID" id="95989432"/>
<keyword evidence="14" id="KW-0961">Cell wall biogenesis/degradation</keyword>
<evidence type="ECO:0000256" key="17">
    <source>
        <dbReference type="ARBA" id="ARBA00042373"/>
    </source>
</evidence>
<sequence length="427" mass="46498">MAYNQQYGSQQYGNDGYAQPSRQQHMTADEIWAQEAGSNRDLVQGGHKEQYGNGAYYGDDQPKGSSKKKWWWIGGLLLLAAIIAGVVAGVVVSQNNKKNNSNGSSGSSGGSGSGGGKGSGGDFAKDDRLHKVFWGMAYDPEGAVPPMCGAKQAEVTKDIQILSQLTTRLRLYSANCNVTALVMQAIKDTGVDMKVYPAIYVNDDDAIFTYQMNNLTDAISKYGEDMVEGIAVGNEYMLNQVGSSTSGAAYTTALTYLSDRIDRFNTTLQGMGLKKHIPVGTGDAGSVFSVAMAQKVDFFMSNVHPWFGKLPAAEAATWTWSYYDEHNVQVAAQAPNKPNVYLAETGWPTSANETKFETLEGAHASMADLQTFLDSYICQANANGTEYFYFEGFDQPWKAIYGGVEEHWGLFDKDRNLKQPLTIPNCA</sequence>
<dbReference type="EC" id="3.2.1.39" evidence="5"/>
<keyword evidence="9" id="KW-0732">Signal</keyword>
<comment type="subcellular location">
    <subcellularLocation>
        <location evidence="3">Cell membrane</location>
        <topology evidence="3">Single-pass type II membrane protein</topology>
    </subcellularLocation>
    <subcellularLocation>
        <location evidence="2">Secreted</location>
        <location evidence="2">Cell wall</location>
    </subcellularLocation>
</comment>
<comment type="similarity">
    <text evidence="4 19">Belongs to the glycosyl hydrolase 17 family.</text>
</comment>
<keyword evidence="6" id="KW-1003">Cell membrane</keyword>
<evidence type="ECO:0000256" key="12">
    <source>
        <dbReference type="ARBA" id="ARBA00023180"/>
    </source>
</evidence>
<dbReference type="RefSeq" id="XP_069206627.1">
    <property type="nucleotide sequence ID" value="XM_069356786.1"/>
</dbReference>
<dbReference type="PANTHER" id="PTHR16631:SF17">
    <property type="entry name" value="GLUCAN ENDO-1,3-BETA-GLUCOSIDASE BTGC"/>
    <property type="match status" value="1"/>
</dbReference>